<evidence type="ECO:0000313" key="2">
    <source>
        <dbReference type="EMBL" id="KDO03574.1"/>
    </source>
</evidence>
<dbReference type="AlphaFoldDB" id="A0A8E1C0H5"/>
<dbReference type="InterPro" id="IPR000182">
    <property type="entry name" value="GNAT_dom"/>
</dbReference>
<evidence type="ECO:0000313" key="3">
    <source>
        <dbReference type="Proteomes" id="UP000027161"/>
    </source>
</evidence>
<sequence length="265" mass="30092">MDKEIVNQNIITSIENNIRRKLQYIPSKLNSMKVIEISDTLLVDSGLPSDTFNTAYGRKISNDIAKKVMDFYKKNNTPMAWWIGPSSEDKHMAECLQGAGFTHDEYDVGMVAEIFASQHKYPALSNLEIKQCKVPKDFKDFGEVLSSIFEPIDEYVQIFYQKVCSINENVRKDLILFVGYDSGKPVATSALFLTDVAGIYDISTRPEERNKGYGSAMFCFALEYAQQHSFKLAVLQASPDGLNIYKRFGFKELCGFNVWSNKYAI</sequence>
<keyword evidence="3" id="KW-1185">Reference proteome</keyword>
<accession>A0A8E1C0H5</accession>
<dbReference type="GO" id="GO:0016747">
    <property type="term" value="F:acyltransferase activity, transferring groups other than amino-acyl groups"/>
    <property type="evidence" value="ECO:0007669"/>
    <property type="project" value="InterPro"/>
</dbReference>
<evidence type="ECO:0000259" key="1">
    <source>
        <dbReference type="PROSITE" id="PS51186"/>
    </source>
</evidence>
<feature type="domain" description="N-acetyltransferase" evidence="1">
    <location>
        <begin position="127"/>
        <end position="265"/>
    </location>
</feature>
<organism evidence="2 3">
    <name type="scientific">Rickettsia tamurae subsp. buchneri</name>
    <dbReference type="NCBI Taxonomy" id="1462938"/>
    <lineage>
        <taxon>Bacteria</taxon>
        <taxon>Pseudomonadati</taxon>
        <taxon>Pseudomonadota</taxon>
        <taxon>Alphaproteobacteria</taxon>
        <taxon>Rickettsiales</taxon>
        <taxon>Rickettsiaceae</taxon>
        <taxon>Rickettsieae</taxon>
        <taxon>Rickettsia</taxon>
        <taxon>spotted fever group</taxon>
    </lineage>
</organism>
<dbReference type="PROSITE" id="PS51186">
    <property type="entry name" value="GNAT"/>
    <property type="match status" value="1"/>
</dbReference>
<dbReference type="Proteomes" id="UP000027161">
    <property type="component" value="Unassembled WGS sequence"/>
</dbReference>
<dbReference type="EMBL" id="JFKF01000025">
    <property type="protein sequence ID" value="KDO03574.1"/>
    <property type="molecule type" value="Genomic_DNA"/>
</dbReference>
<dbReference type="Pfam" id="PF00583">
    <property type="entry name" value="Acetyltransf_1"/>
    <property type="match status" value="1"/>
</dbReference>
<name>A0A8E1C0H5_9RICK</name>
<dbReference type="InterPro" id="IPR016181">
    <property type="entry name" value="Acyl_CoA_acyltransferase"/>
</dbReference>
<gene>
    <name evidence="2" type="ORF">REISMN_01195</name>
</gene>
<dbReference type="CDD" id="cd04301">
    <property type="entry name" value="NAT_SF"/>
    <property type="match status" value="1"/>
</dbReference>
<dbReference type="RefSeq" id="WP_037213766.1">
    <property type="nucleotide sequence ID" value="NZ_CP113531.1"/>
</dbReference>
<dbReference type="Gene3D" id="3.40.630.30">
    <property type="match status" value="1"/>
</dbReference>
<proteinExistence type="predicted"/>
<reference evidence="2 3" key="1">
    <citation type="submission" date="2014-02" db="EMBL/GenBank/DDBJ databases">
        <title>Draft genome sequence of Rickettsia buchneri sp. nov. ISO7T.</title>
        <authorList>
            <person name="Felsheim R.F."/>
            <person name="Kurtti T.J."/>
            <person name="Munderloh U.G."/>
        </authorList>
    </citation>
    <scope>NUCLEOTIDE SEQUENCE [LARGE SCALE GENOMIC DNA]</scope>
    <source>
        <strain evidence="2 3">ISO7</strain>
    </source>
</reference>
<dbReference type="SUPFAM" id="SSF55729">
    <property type="entry name" value="Acyl-CoA N-acyltransferases (Nat)"/>
    <property type="match status" value="1"/>
</dbReference>
<protein>
    <recommendedName>
        <fullName evidence="1">N-acetyltransferase domain-containing protein</fullName>
    </recommendedName>
</protein>
<comment type="caution">
    <text evidence="2">The sequence shown here is derived from an EMBL/GenBank/DDBJ whole genome shotgun (WGS) entry which is preliminary data.</text>
</comment>